<dbReference type="PATRIC" id="fig|178900.7.peg.3046"/>
<feature type="domain" description="Type I restriction modification DNA specificity" evidence="5">
    <location>
        <begin position="237"/>
        <end position="409"/>
    </location>
</feature>
<evidence type="ECO:0000313" key="7">
    <source>
        <dbReference type="Proteomes" id="UP000075462"/>
    </source>
</evidence>
<comment type="similarity">
    <text evidence="1">Belongs to the type-I restriction system S methylase family.</text>
</comment>
<dbReference type="Gene3D" id="3.90.220.20">
    <property type="entry name" value="DNA methylase specificity domains"/>
    <property type="match status" value="2"/>
</dbReference>
<keyword evidence="2" id="KW-0680">Restriction system</keyword>
<dbReference type="PANTHER" id="PTHR30408">
    <property type="entry name" value="TYPE-1 RESTRICTION ENZYME ECOKI SPECIFICITY PROTEIN"/>
    <property type="match status" value="1"/>
</dbReference>
<dbReference type="CDD" id="cd17287">
    <property type="entry name" value="RMtype1_S_EcoN10ORF171P_TRD2-CR2_like"/>
    <property type="match status" value="1"/>
</dbReference>
<evidence type="ECO:0000256" key="4">
    <source>
        <dbReference type="SAM" id="Coils"/>
    </source>
</evidence>
<evidence type="ECO:0000256" key="3">
    <source>
        <dbReference type="ARBA" id="ARBA00023125"/>
    </source>
</evidence>
<dbReference type="Gene3D" id="1.10.287.1120">
    <property type="entry name" value="Bipartite methylase S protein"/>
    <property type="match status" value="1"/>
</dbReference>
<dbReference type="OrthoDB" id="164285at2"/>
<dbReference type="CDD" id="cd17279">
    <property type="entry name" value="RMtype1_S_BmuCF2ORF3362P_TRD1-CR1_like"/>
    <property type="match status" value="1"/>
</dbReference>
<evidence type="ECO:0000256" key="2">
    <source>
        <dbReference type="ARBA" id="ARBA00022747"/>
    </source>
</evidence>
<dbReference type="EMBL" id="LIAA01000009">
    <property type="protein sequence ID" value="KXV78558.1"/>
    <property type="molecule type" value="Genomic_DNA"/>
</dbReference>
<dbReference type="InterPro" id="IPR000055">
    <property type="entry name" value="Restrct_endonuc_typeI_TRD"/>
</dbReference>
<evidence type="ECO:0000313" key="6">
    <source>
        <dbReference type="EMBL" id="KXV78558.1"/>
    </source>
</evidence>
<evidence type="ECO:0000259" key="5">
    <source>
        <dbReference type="Pfam" id="PF01420"/>
    </source>
</evidence>
<dbReference type="SUPFAM" id="SSF116734">
    <property type="entry name" value="DNA methylase specificity domain"/>
    <property type="match status" value="2"/>
</dbReference>
<keyword evidence="3" id="KW-0238">DNA-binding</keyword>
<feature type="coiled-coil region" evidence="4">
    <location>
        <begin position="391"/>
        <end position="425"/>
    </location>
</feature>
<feature type="domain" description="Type I restriction modification DNA specificity" evidence="5">
    <location>
        <begin position="36"/>
        <end position="181"/>
    </location>
</feature>
<gene>
    <name evidence="6" type="ORF">AD954_02100</name>
</gene>
<comment type="caution">
    <text evidence="6">The sequence shown here is derived from an EMBL/GenBank/DDBJ whole genome shotgun (WGS) entry which is preliminary data.</text>
</comment>
<dbReference type="Proteomes" id="UP000075462">
    <property type="component" value="Unassembled WGS sequence"/>
</dbReference>
<evidence type="ECO:0000256" key="1">
    <source>
        <dbReference type="ARBA" id="ARBA00010923"/>
    </source>
</evidence>
<dbReference type="RefSeq" id="WP_082779359.1">
    <property type="nucleotide sequence ID" value="NZ_LIAA01000009.1"/>
</dbReference>
<organism evidence="6 7">
    <name type="scientific">Acetobacter cerevisiae</name>
    <dbReference type="NCBI Taxonomy" id="178900"/>
    <lineage>
        <taxon>Bacteria</taxon>
        <taxon>Pseudomonadati</taxon>
        <taxon>Pseudomonadota</taxon>
        <taxon>Alphaproteobacteria</taxon>
        <taxon>Acetobacterales</taxon>
        <taxon>Acetobacteraceae</taxon>
        <taxon>Acetobacter</taxon>
    </lineage>
</organism>
<dbReference type="AlphaFoldDB" id="A0A149VEE0"/>
<keyword evidence="4" id="KW-0175">Coiled coil</keyword>
<proteinExistence type="inferred from homology"/>
<dbReference type="GO" id="GO:0003677">
    <property type="term" value="F:DNA binding"/>
    <property type="evidence" value="ECO:0007669"/>
    <property type="project" value="UniProtKB-KW"/>
</dbReference>
<dbReference type="InterPro" id="IPR044946">
    <property type="entry name" value="Restrct_endonuc_typeI_TRD_sf"/>
</dbReference>
<protein>
    <recommendedName>
        <fullName evidence="5">Type I restriction modification DNA specificity domain-containing protein</fullName>
    </recommendedName>
</protein>
<dbReference type="GO" id="GO:0009307">
    <property type="term" value="P:DNA restriction-modification system"/>
    <property type="evidence" value="ECO:0007669"/>
    <property type="project" value="UniProtKB-KW"/>
</dbReference>
<dbReference type="PANTHER" id="PTHR30408:SF12">
    <property type="entry name" value="TYPE I RESTRICTION ENZYME MJAVIII SPECIFICITY SUBUNIT"/>
    <property type="match status" value="1"/>
</dbReference>
<name>A0A149VEE0_9PROT</name>
<dbReference type="InterPro" id="IPR052021">
    <property type="entry name" value="Type-I_RS_S_subunit"/>
</dbReference>
<accession>A0A149VEE0</accession>
<reference evidence="6 7" key="1">
    <citation type="submission" date="2015-06" db="EMBL/GenBank/DDBJ databases">
        <title>Improved classification and identification of acetic acid bacteria using matrix-assisted laser desorption/ionization time-of-flight mass spectrometry; Gluconobacter nephelii and Gluconobacter uchimurae are later heterotypic synonyms of Gluconobacter japonicus and Gluconobacter oxydans, respectively.</title>
        <authorList>
            <person name="Li L."/>
            <person name="Cleenwerck I."/>
            <person name="De Vuyst L."/>
            <person name="Vandamme P."/>
        </authorList>
    </citation>
    <scope>NUCLEOTIDE SEQUENCE [LARGE SCALE GENOMIC DNA]</scope>
    <source>
        <strain evidence="6 7">LMG 1545</strain>
    </source>
</reference>
<dbReference type="Pfam" id="PF01420">
    <property type="entry name" value="Methylase_S"/>
    <property type="match status" value="2"/>
</dbReference>
<sequence length="443" mass="48051">MSLPAYPEYKESGVSRIGKLPSHWSLSPLKRNFILYGGSTPKSDEEKYWNGEIFWVSPADLSKLSTLYIDNSARKITCAGLEACAATLVPKGTIILSTRAPIGSLAIADTELCTNQGCKSLVPQPGADPLYFAYCLLASTEALQLQGKGTTFLELSADELGAFKLPFPSYVEQIAIATFLNCETGKIDTLISEQENLLTLLVEKRQATISHAVTRGLNPDAPIKDSGVAWLGEVPAHWSTGALGYLCSIETGATPDRGNLRYWGGTIPWIKTGEINWLPISGAEECISEEGVANSATRLAKPNTLLMAMYGQGVTRGRVALLEIEAAYNQACAAMFFGPRILPMFALYFFMAAYSYIRDSGNETSQMNLNASLVAKFKITIPPIIEQTKIIAFLTREITKFDRLKAEAENAIALLKERRSALISAAVTGKIDVRNAVGKGQAT</sequence>